<accession>A0A9E2KNH7</accession>
<dbReference type="InterPro" id="IPR036069">
    <property type="entry name" value="DUF34/NIF3_sf"/>
</dbReference>
<keyword evidence="4 5" id="KW-0479">Metal-binding</keyword>
<reference evidence="6" key="1">
    <citation type="journal article" date="2021" name="PeerJ">
        <title>Extensive microbial diversity within the chicken gut microbiome revealed by metagenomics and culture.</title>
        <authorList>
            <person name="Gilroy R."/>
            <person name="Ravi A."/>
            <person name="Getino M."/>
            <person name="Pursley I."/>
            <person name="Horton D.L."/>
            <person name="Alikhan N.F."/>
            <person name="Baker D."/>
            <person name="Gharbi K."/>
            <person name="Hall N."/>
            <person name="Watson M."/>
            <person name="Adriaenssens E.M."/>
            <person name="Foster-Nyarko E."/>
            <person name="Jarju S."/>
            <person name="Secka A."/>
            <person name="Antonio M."/>
            <person name="Oren A."/>
            <person name="Chaudhuri R.R."/>
            <person name="La Ragione R."/>
            <person name="Hildebrand F."/>
            <person name="Pallen M.J."/>
        </authorList>
    </citation>
    <scope>NUCLEOTIDE SEQUENCE</scope>
    <source>
        <strain evidence="6">687</strain>
    </source>
</reference>
<comment type="similarity">
    <text evidence="1">Belongs to the GTP cyclohydrolase I type 2/NIF3 family.</text>
</comment>
<dbReference type="EMBL" id="JAHLFG010000049">
    <property type="protein sequence ID" value="MBU3826763.1"/>
    <property type="molecule type" value="Genomic_DNA"/>
</dbReference>
<evidence type="ECO:0000256" key="5">
    <source>
        <dbReference type="PIRSR" id="PIRSR602678-1"/>
    </source>
</evidence>
<comment type="subunit">
    <text evidence="2">Homohexamer.</text>
</comment>
<feature type="binding site" evidence="5">
    <location>
        <position position="221"/>
    </location>
    <ligand>
        <name>a divalent metal cation</name>
        <dbReference type="ChEBI" id="CHEBI:60240"/>
        <label>1</label>
    </ligand>
</feature>
<feature type="binding site" evidence="5">
    <location>
        <position position="225"/>
    </location>
    <ligand>
        <name>a divalent metal cation</name>
        <dbReference type="ChEBI" id="CHEBI:60240"/>
        <label>1</label>
    </ligand>
</feature>
<protein>
    <recommendedName>
        <fullName evidence="3">GTP cyclohydrolase 1 type 2 homolog</fullName>
    </recommendedName>
</protein>
<dbReference type="Gene3D" id="3.40.1390.30">
    <property type="entry name" value="NIF3 (NGG1p interacting factor 3)-like"/>
    <property type="match status" value="2"/>
</dbReference>
<evidence type="ECO:0000256" key="4">
    <source>
        <dbReference type="ARBA" id="ARBA00022723"/>
    </source>
</evidence>
<organism evidence="6 7">
    <name type="scientific">Candidatus Anaerobiospirillum merdipullorum</name>
    <dbReference type="NCBI Taxonomy" id="2838450"/>
    <lineage>
        <taxon>Bacteria</taxon>
        <taxon>Pseudomonadati</taxon>
        <taxon>Pseudomonadota</taxon>
        <taxon>Gammaproteobacteria</taxon>
        <taxon>Aeromonadales</taxon>
        <taxon>Succinivibrionaceae</taxon>
        <taxon>Anaerobiospirillum</taxon>
    </lineage>
</organism>
<dbReference type="FunFam" id="3.40.1390.30:FF:000001">
    <property type="entry name" value="GTP cyclohydrolase 1 type 2"/>
    <property type="match status" value="1"/>
</dbReference>
<feature type="binding site" evidence="5">
    <location>
        <position position="63"/>
    </location>
    <ligand>
        <name>a divalent metal cation</name>
        <dbReference type="ChEBI" id="CHEBI:60240"/>
        <label>1</label>
    </ligand>
</feature>
<feature type="binding site" evidence="5">
    <location>
        <position position="101"/>
    </location>
    <ligand>
        <name>a divalent metal cation</name>
        <dbReference type="ChEBI" id="CHEBI:60240"/>
        <label>1</label>
    </ligand>
</feature>
<evidence type="ECO:0000256" key="2">
    <source>
        <dbReference type="ARBA" id="ARBA00011643"/>
    </source>
</evidence>
<dbReference type="NCBIfam" id="TIGR00486">
    <property type="entry name" value="YbgI_SA1388"/>
    <property type="match status" value="1"/>
</dbReference>
<proteinExistence type="inferred from homology"/>
<evidence type="ECO:0000256" key="1">
    <source>
        <dbReference type="ARBA" id="ARBA00006964"/>
    </source>
</evidence>
<comment type="caution">
    <text evidence="6">The sequence shown here is derived from an EMBL/GenBank/DDBJ whole genome shotgun (WGS) entry which is preliminary data.</text>
</comment>
<dbReference type="GO" id="GO:0005737">
    <property type="term" value="C:cytoplasm"/>
    <property type="evidence" value="ECO:0007669"/>
    <property type="project" value="TreeGrafter"/>
</dbReference>
<evidence type="ECO:0000313" key="6">
    <source>
        <dbReference type="EMBL" id="MBU3826763.1"/>
    </source>
</evidence>
<dbReference type="SUPFAM" id="SSF102705">
    <property type="entry name" value="NIF3 (NGG1p interacting factor 3)-like"/>
    <property type="match status" value="1"/>
</dbReference>
<dbReference type="Pfam" id="PF01784">
    <property type="entry name" value="DUF34_NIF3"/>
    <property type="match status" value="1"/>
</dbReference>
<dbReference type="InterPro" id="IPR002678">
    <property type="entry name" value="DUF34/NIF3"/>
</dbReference>
<evidence type="ECO:0000256" key="3">
    <source>
        <dbReference type="ARBA" id="ARBA00022112"/>
    </source>
</evidence>
<dbReference type="Proteomes" id="UP000824150">
    <property type="component" value="Unassembled WGS sequence"/>
</dbReference>
<evidence type="ECO:0000313" key="7">
    <source>
        <dbReference type="Proteomes" id="UP000824150"/>
    </source>
</evidence>
<dbReference type="GO" id="GO:0046872">
    <property type="term" value="F:metal ion binding"/>
    <property type="evidence" value="ECO:0007669"/>
    <property type="project" value="UniProtKB-KW"/>
</dbReference>
<reference evidence="6" key="2">
    <citation type="submission" date="2021-04" db="EMBL/GenBank/DDBJ databases">
        <authorList>
            <person name="Gilroy R."/>
        </authorList>
    </citation>
    <scope>NUCLEOTIDE SEQUENCE</scope>
    <source>
        <strain evidence="6">687</strain>
    </source>
</reference>
<sequence length="257" mass="27840">MRTQQLCQALADILDSQAYKDPSYNGLQVQGREDTQVLATATDASLQAIEQAIALGADTLLVHHGLFWKGADPRVVGVQQARIKRALEAGINIVAFHLPLDAHASLGNNAYLCSLLGAGARDYVVPGDKTSIAMTLNLKSPLLAMPLREHLSKVLDTRVELFGRRSWEQPLSRFAVCSGSGSFLVDSNLTPDFDALLTGDVNEQTYQLALEQNIAVFAVGHHASEQDGVRLLGQAVAAQYGLEHKHIHIALEKQSIL</sequence>
<dbReference type="PANTHER" id="PTHR13799:SF14">
    <property type="entry name" value="GTP CYCLOHYDROLASE 1 TYPE 2 HOMOLOG"/>
    <property type="match status" value="1"/>
</dbReference>
<name>A0A9E2KNH7_9GAMM</name>
<feature type="binding site" evidence="5">
    <location>
        <position position="64"/>
    </location>
    <ligand>
        <name>a divalent metal cation</name>
        <dbReference type="ChEBI" id="CHEBI:60240"/>
        <label>2</label>
    </ligand>
</feature>
<dbReference type="PANTHER" id="PTHR13799">
    <property type="entry name" value="NGG1 INTERACTING FACTOR 3"/>
    <property type="match status" value="1"/>
</dbReference>
<dbReference type="AlphaFoldDB" id="A0A9E2KNH7"/>
<gene>
    <name evidence="6" type="ORF">IAA31_04660</name>
</gene>